<dbReference type="Proteomes" id="UP001334804">
    <property type="component" value="Chromosome"/>
</dbReference>
<dbReference type="OrthoDB" id="1373771at2"/>
<proteinExistence type="predicted"/>
<dbReference type="InterPro" id="IPR056077">
    <property type="entry name" value="DUF7660"/>
</dbReference>
<evidence type="ECO:0000313" key="4">
    <source>
        <dbReference type="Proteomes" id="UP000199343"/>
    </source>
</evidence>
<evidence type="ECO:0000313" key="3">
    <source>
        <dbReference type="EMBL" id="WSA34451.1"/>
    </source>
</evidence>
<accession>A0A1C6UND2</accession>
<reference evidence="2 4" key="1">
    <citation type="submission" date="2016-06" db="EMBL/GenBank/DDBJ databases">
        <authorList>
            <person name="Kjaerup R.B."/>
            <person name="Dalgaard T.S."/>
            <person name="Juul-Madsen H.R."/>
        </authorList>
    </citation>
    <scope>NUCLEOTIDE SEQUENCE [LARGE SCALE GENOMIC DNA]</scope>
    <source>
        <strain evidence="2 4">DSM 43363</strain>
    </source>
</reference>
<dbReference type="AlphaFoldDB" id="A0A1C6UND2"/>
<dbReference type="RefSeq" id="WP_091623931.1">
    <property type="nucleotide sequence ID" value="NZ_CP109071.1"/>
</dbReference>
<dbReference type="Proteomes" id="UP000199343">
    <property type="component" value="Unassembled WGS sequence"/>
</dbReference>
<evidence type="ECO:0000259" key="1">
    <source>
        <dbReference type="Pfam" id="PF24693"/>
    </source>
</evidence>
<keyword evidence="5" id="KW-1185">Reference proteome</keyword>
<dbReference type="EMBL" id="FMIC01000002">
    <property type="protein sequence ID" value="SCL55515.1"/>
    <property type="molecule type" value="Genomic_DNA"/>
</dbReference>
<protein>
    <recommendedName>
        <fullName evidence="1">DUF7660 domain-containing protein</fullName>
    </recommendedName>
</protein>
<gene>
    <name evidence="2" type="ORF">GA0070608_1501</name>
    <name evidence="3" type="ORF">OIE14_10590</name>
</gene>
<sequence length="95" mass="11030">MSGAYETGRFTNIRLDEVDHVTTNTEAAEIVGRMLADLRAHPTEWENHTLERFLDALESSFKSLPWLYRNRGEDFPDQPTWKQFTEALIMATGRE</sequence>
<dbReference type="EMBL" id="CP109071">
    <property type="protein sequence ID" value="WSA34451.1"/>
    <property type="molecule type" value="Genomic_DNA"/>
</dbReference>
<reference evidence="3 5" key="2">
    <citation type="submission" date="2022-10" db="EMBL/GenBank/DDBJ databases">
        <title>The complete genomes of actinobacterial strains from the NBC collection.</title>
        <authorList>
            <person name="Joergensen T.S."/>
            <person name="Alvarez Arevalo M."/>
            <person name="Sterndorff E.B."/>
            <person name="Faurdal D."/>
            <person name="Vuksanovic O."/>
            <person name="Mourched A.-S."/>
            <person name="Charusanti P."/>
            <person name="Shaw S."/>
            <person name="Blin K."/>
            <person name="Weber T."/>
        </authorList>
    </citation>
    <scope>NUCLEOTIDE SEQUENCE [LARGE SCALE GENOMIC DNA]</scope>
    <source>
        <strain evidence="3 5">NBC 01809</strain>
    </source>
</reference>
<evidence type="ECO:0000313" key="2">
    <source>
        <dbReference type="EMBL" id="SCL55515.1"/>
    </source>
</evidence>
<name>A0A1C6UND2_9ACTN</name>
<dbReference type="Pfam" id="PF24693">
    <property type="entry name" value="DUF7660"/>
    <property type="match status" value="1"/>
</dbReference>
<dbReference type="STRING" id="47871.GA0070608_1501"/>
<organism evidence="2 4">
    <name type="scientific">Micromonospora peucetia</name>
    <dbReference type="NCBI Taxonomy" id="47871"/>
    <lineage>
        <taxon>Bacteria</taxon>
        <taxon>Bacillati</taxon>
        <taxon>Actinomycetota</taxon>
        <taxon>Actinomycetes</taxon>
        <taxon>Micromonosporales</taxon>
        <taxon>Micromonosporaceae</taxon>
        <taxon>Micromonospora</taxon>
    </lineage>
</organism>
<feature type="domain" description="DUF7660" evidence="1">
    <location>
        <begin position="25"/>
        <end position="92"/>
    </location>
</feature>
<evidence type="ECO:0000313" key="5">
    <source>
        <dbReference type="Proteomes" id="UP001334804"/>
    </source>
</evidence>